<evidence type="ECO:0000313" key="2">
    <source>
        <dbReference type="Proteomes" id="UP001282284"/>
    </source>
</evidence>
<evidence type="ECO:0000313" key="1">
    <source>
        <dbReference type="EMBL" id="MDW0114496.1"/>
    </source>
</evidence>
<organism evidence="1 2">
    <name type="scientific">Sporosarcina saromensis</name>
    <dbReference type="NCBI Taxonomy" id="359365"/>
    <lineage>
        <taxon>Bacteria</taxon>
        <taxon>Bacillati</taxon>
        <taxon>Bacillota</taxon>
        <taxon>Bacilli</taxon>
        <taxon>Bacillales</taxon>
        <taxon>Caryophanaceae</taxon>
        <taxon>Sporosarcina</taxon>
    </lineage>
</organism>
<dbReference type="InterPro" id="IPR032720">
    <property type="entry name" value="Cys_rich_CWC"/>
</dbReference>
<comment type="caution">
    <text evidence="1">The sequence shown here is derived from an EMBL/GenBank/DDBJ whole genome shotgun (WGS) entry which is preliminary data.</text>
</comment>
<sequence length="63" mass="7238">MTNEHCPICGQGNNCCYGREKSLGECWCTEEAFPHAIFEAIEEEDLYKKCICKGCLDQFKEKL</sequence>
<reference evidence="1 2" key="1">
    <citation type="submission" date="2023-06" db="EMBL/GenBank/DDBJ databases">
        <title>Sporosarcina sp. nov., isolated from Korean traditional fermented seafood 'Jeotgal'.</title>
        <authorList>
            <person name="Yang A.I."/>
            <person name="Shin N.-R."/>
        </authorList>
    </citation>
    <scope>NUCLEOTIDE SEQUENCE [LARGE SCALE GENOMIC DNA]</scope>
    <source>
        <strain evidence="1 2">KCTC13119</strain>
    </source>
</reference>
<name>A0ABU4GBY0_9BACL</name>
<protein>
    <submittedName>
        <fullName evidence="1">Cysteine-rich CWC family protein</fullName>
    </submittedName>
</protein>
<accession>A0ABU4GBY0</accession>
<dbReference type="Pfam" id="PF14375">
    <property type="entry name" value="Cys_rich_CWC"/>
    <property type="match status" value="1"/>
</dbReference>
<dbReference type="RefSeq" id="WP_317945589.1">
    <property type="nucleotide sequence ID" value="NZ_JAUBDI010000017.1"/>
</dbReference>
<dbReference type="EMBL" id="JAUBDI010000017">
    <property type="protein sequence ID" value="MDW0114496.1"/>
    <property type="molecule type" value="Genomic_DNA"/>
</dbReference>
<dbReference type="Proteomes" id="UP001282284">
    <property type="component" value="Unassembled WGS sequence"/>
</dbReference>
<gene>
    <name evidence="1" type="ORF">QT711_14955</name>
</gene>
<proteinExistence type="predicted"/>
<keyword evidence="2" id="KW-1185">Reference proteome</keyword>